<feature type="region of interest" description="Disordered" evidence="1">
    <location>
        <begin position="45"/>
        <end position="72"/>
    </location>
</feature>
<dbReference type="Proteomes" id="UP001470809">
    <property type="component" value="Chromosome"/>
</dbReference>
<keyword evidence="3" id="KW-1185">Reference proteome</keyword>
<reference evidence="2" key="1">
    <citation type="submission" date="2024-08" db="EMBL/GenBank/DDBJ databases">
        <title>Phylogenomic analyses of a clade within the roseobacter group suggest taxonomic reassignments of species of the genera Aestuariivita, Citreicella, Loktanella, Nautella, Pelagibaca, Ruegeria, Thalassobius, Thiobacimonas and Tropicibacter, and the proposal o.</title>
        <authorList>
            <person name="Jeon C.O."/>
        </authorList>
    </citation>
    <scope>NUCLEOTIDE SEQUENCE</scope>
    <source>
        <strain evidence="2">SS1-5</strain>
    </source>
</reference>
<name>A0ABZ3JCW2_9RHOB</name>
<gene>
    <name evidence="2" type="ORF">AABB31_23060</name>
</gene>
<dbReference type="RefSeq" id="WP_373635617.1">
    <property type="nucleotide sequence ID" value="NZ_CP151767.2"/>
</dbReference>
<evidence type="ECO:0000313" key="2">
    <source>
        <dbReference type="EMBL" id="XFU26726.1"/>
    </source>
</evidence>
<feature type="region of interest" description="Disordered" evidence="1">
    <location>
        <begin position="1"/>
        <end position="28"/>
    </location>
</feature>
<dbReference type="EMBL" id="CP151767">
    <property type="protein sequence ID" value="XFU26726.1"/>
    <property type="molecule type" value="Genomic_DNA"/>
</dbReference>
<organism evidence="2 3">
    <name type="scientific">Yoonia rhodophyticola</name>
    <dbReference type="NCBI Taxonomy" id="3137370"/>
    <lineage>
        <taxon>Bacteria</taxon>
        <taxon>Pseudomonadati</taxon>
        <taxon>Pseudomonadota</taxon>
        <taxon>Alphaproteobacteria</taxon>
        <taxon>Rhodobacterales</taxon>
        <taxon>Paracoccaceae</taxon>
        <taxon>Yoonia</taxon>
    </lineage>
</organism>
<accession>A0ABZ3JCW2</accession>
<protein>
    <submittedName>
        <fullName evidence="2">Uncharacterized protein</fullName>
    </submittedName>
</protein>
<proteinExistence type="predicted"/>
<evidence type="ECO:0000313" key="3">
    <source>
        <dbReference type="Proteomes" id="UP001470809"/>
    </source>
</evidence>
<sequence>MAGRVDNKRVTQPTSQNRADPLVSTGLSPKTAVSVPLEFLQLLGSTPGGRVKRQPPHIRLANKKKASTTEELDEPVLVDAVAPLASRETTEIAYQIAEMLIRMMPDAEQSGDRRAKAGIVSLERMLRMFEHLYGAQSGRYVIPPEPEK</sequence>
<feature type="compositionally biased region" description="Basic residues" evidence="1">
    <location>
        <begin position="50"/>
        <end position="66"/>
    </location>
</feature>
<evidence type="ECO:0000256" key="1">
    <source>
        <dbReference type="SAM" id="MobiDB-lite"/>
    </source>
</evidence>